<evidence type="ECO:0000313" key="5">
    <source>
        <dbReference type="Proteomes" id="UP000218824"/>
    </source>
</evidence>
<protein>
    <recommendedName>
        <fullName evidence="3">CheB-type methylesterase domain-containing protein</fullName>
    </recommendedName>
</protein>
<evidence type="ECO:0000313" key="4">
    <source>
        <dbReference type="EMBL" id="BAV96690.1"/>
    </source>
</evidence>
<dbReference type="Proteomes" id="UP000218824">
    <property type="component" value="Chromosome"/>
</dbReference>
<accession>A0AAU9ACH8</accession>
<dbReference type="Gene3D" id="3.40.50.180">
    <property type="entry name" value="Methylesterase CheB, C-terminal domain"/>
    <property type="match status" value="1"/>
</dbReference>
<feature type="compositionally biased region" description="Basic and acidic residues" evidence="2">
    <location>
        <begin position="103"/>
        <end position="113"/>
    </location>
</feature>
<feature type="region of interest" description="Disordered" evidence="2">
    <location>
        <begin position="103"/>
        <end position="137"/>
    </location>
</feature>
<dbReference type="SUPFAM" id="SSF52738">
    <property type="entry name" value="Methylesterase CheB, C-terminal domain"/>
    <property type="match status" value="1"/>
</dbReference>
<gene>
    <name evidence="4" type="ORF">LEN_1203</name>
</gene>
<organism evidence="4 5">
    <name type="scientific">Lysobacter enzymogenes</name>
    <dbReference type="NCBI Taxonomy" id="69"/>
    <lineage>
        <taxon>Bacteria</taxon>
        <taxon>Pseudomonadati</taxon>
        <taxon>Pseudomonadota</taxon>
        <taxon>Gammaproteobacteria</taxon>
        <taxon>Lysobacterales</taxon>
        <taxon>Lysobacteraceae</taxon>
        <taxon>Lysobacter</taxon>
    </lineage>
</organism>
<dbReference type="EMBL" id="AP014940">
    <property type="protein sequence ID" value="BAV96690.1"/>
    <property type="molecule type" value="Genomic_DNA"/>
</dbReference>
<dbReference type="GO" id="GO:0005737">
    <property type="term" value="C:cytoplasm"/>
    <property type="evidence" value="ECO:0007669"/>
    <property type="project" value="InterPro"/>
</dbReference>
<feature type="region of interest" description="Disordered" evidence="2">
    <location>
        <begin position="464"/>
        <end position="484"/>
    </location>
</feature>
<evidence type="ECO:0000256" key="1">
    <source>
        <dbReference type="PROSITE-ProRule" id="PRU00050"/>
    </source>
</evidence>
<feature type="domain" description="CheB-type methylesterase" evidence="3">
    <location>
        <begin position="541"/>
        <end position="623"/>
    </location>
</feature>
<dbReference type="GO" id="GO:0006935">
    <property type="term" value="P:chemotaxis"/>
    <property type="evidence" value="ECO:0007669"/>
    <property type="project" value="InterPro"/>
</dbReference>
<proteinExistence type="predicted"/>
<dbReference type="InterPro" id="IPR000673">
    <property type="entry name" value="Sig_transdc_resp-reg_Me-estase"/>
</dbReference>
<name>A0AAU9ACH8_LYSEN</name>
<evidence type="ECO:0000256" key="2">
    <source>
        <dbReference type="SAM" id="MobiDB-lite"/>
    </source>
</evidence>
<sequence length="711" mass="73690">MLLARAGVACERLRGALAEAGAQLVLEGDPTVLDPKALDAADPDVVVVVLDPASEDALDRFENLLVDPSIEVIFEEAELAAAREGWDAARWARHLSAKLHRHDDVLPPGREPEPETPPTLQADGFHKPAHEGSPLAQEPVAGDNVLAFVRPGAAELAAPAAPAEPAAHEVAADAGDYTLDFAADAEAPEAGQDVSFIDFEATGDIAAATETVDANDLDSASLDSIGLETPALEPERTDSSHPAFDAASFDAADFGEIEEIEAVEALPAYDETEELPPAPAPHVSFDPVSAEAPADPLSFAGESLGELDRVAPIGSAGDRVLTEPPQLPDEAREFFARQALGLEPEAPQPRGGDDFDFSNLSLEAEDYSNQVPGEARPYDAQAHDWQADGDAAALPPLDEAGLGDLEMWRAPAPGQVRELVDLDAAFATHEPDAPHDADENRAAAPPQVPAFDATQFETTLDFASDEAVPQQPKAPAPAAPSVPDWSFADETSLVEAATGQSGAHAPPPPRHDLEDIERRISSLELVEDAPAAAAGGRGGAVLVLAGIGGPDAVRQLLGALPENFDRPVLVQQRLDGGRYDKLVAQMQRATPVLVKLAEAGARTIEGVIYILPAGLGIEVSDSGIQFAEGADVLSALPAGDSAVLLFSGAEAAQVDEAMALAAQGALVAGQAPDGCYDAAAASAAIARGALGGQPADLAARLAARWSRQSPV</sequence>
<reference evidence="4 5" key="1">
    <citation type="journal article" date="2017" name="DNA Res.">
        <title>Complete genome sequence and expression profile of the commercial lytic enzyme producer Lysobacter enzymogenes M497-1.</title>
        <authorList>
            <person name="Takami H."/>
            <person name="Toyoda A."/>
            <person name="Uchiyama I."/>
            <person name="Itoh T."/>
            <person name="Takaki Y."/>
            <person name="Arai W."/>
            <person name="Nishi S."/>
            <person name="Kawai M."/>
            <person name="Shinya K."/>
            <person name="Ikeda H."/>
        </authorList>
    </citation>
    <scope>NUCLEOTIDE SEQUENCE [LARGE SCALE GENOMIC DNA]</scope>
    <source>
        <strain evidence="4 5">M497-1</strain>
    </source>
</reference>
<dbReference type="GO" id="GO:0008984">
    <property type="term" value="F:protein-glutamate methylesterase activity"/>
    <property type="evidence" value="ECO:0007669"/>
    <property type="project" value="InterPro"/>
</dbReference>
<dbReference type="PROSITE" id="PS50122">
    <property type="entry name" value="CHEB"/>
    <property type="match status" value="1"/>
</dbReference>
<dbReference type="GO" id="GO:0000156">
    <property type="term" value="F:phosphorelay response regulator activity"/>
    <property type="evidence" value="ECO:0007669"/>
    <property type="project" value="InterPro"/>
</dbReference>
<dbReference type="Pfam" id="PF01339">
    <property type="entry name" value="CheB_methylest"/>
    <property type="match status" value="1"/>
</dbReference>
<dbReference type="AlphaFoldDB" id="A0AAU9ACH8"/>
<comment type="caution">
    <text evidence="1">Lacks conserved residue(s) required for the propagation of feature annotation.</text>
</comment>
<evidence type="ECO:0000259" key="3">
    <source>
        <dbReference type="PROSITE" id="PS50122"/>
    </source>
</evidence>
<dbReference type="KEGG" id="lem:LEN_1203"/>
<dbReference type="InterPro" id="IPR035909">
    <property type="entry name" value="CheB_C"/>
</dbReference>